<dbReference type="Proteomes" id="UP001054945">
    <property type="component" value="Unassembled WGS sequence"/>
</dbReference>
<evidence type="ECO:0000313" key="1">
    <source>
        <dbReference type="EMBL" id="GIY66715.1"/>
    </source>
</evidence>
<name>A0AAV4V8Z2_CAEEX</name>
<reference evidence="1 2" key="1">
    <citation type="submission" date="2021-06" db="EMBL/GenBank/DDBJ databases">
        <title>Caerostris extrusa draft genome.</title>
        <authorList>
            <person name="Kono N."/>
            <person name="Arakawa K."/>
        </authorList>
    </citation>
    <scope>NUCLEOTIDE SEQUENCE [LARGE SCALE GENOMIC DNA]</scope>
</reference>
<accession>A0AAV4V8Z2</accession>
<evidence type="ECO:0000313" key="2">
    <source>
        <dbReference type="Proteomes" id="UP001054945"/>
    </source>
</evidence>
<proteinExistence type="predicted"/>
<dbReference type="EMBL" id="BPLR01014147">
    <property type="protein sequence ID" value="GIY66715.1"/>
    <property type="molecule type" value="Genomic_DNA"/>
</dbReference>
<organism evidence="1 2">
    <name type="scientific">Caerostris extrusa</name>
    <name type="common">Bark spider</name>
    <name type="synonym">Caerostris bankana</name>
    <dbReference type="NCBI Taxonomy" id="172846"/>
    <lineage>
        <taxon>Eukaryota</taxon>
        <taxon>Metazoa</taxon>
        <taxon>Ecdysozoa</taxon>
        <taxon>Arthropoda</taxon>
        <taxon>Chelicerata</taxon>
        <taxon>Arachnida</taxon>
        <taxon>Araneae</taxon>
        <taxon>Araneomorphae</taxon>
        <taxon>Entelegynae</taxon>
        <taxon>Araneoidea</taxon>
        <taxon>Araneidae</taxon>
        <taxon>Caerostris</taxon>
    </lineage>
</organism>
<protein>
    <submittedName>
        <fullName evidence="1">Uncharacterized protein</fullName>
    </submittedName>
</protein>
<sequence>MGRQKLLEAEPFWENVSFPEVLTKLCLTWGTNDPSSSLPKNDLNLFVYVPCSLGHLNGFRLRFESIYQKPI</sequence>
<gene>
    <name evidence="1" type="ORF">CEXT_496881</name>
</gene>
<keyword evidence="2" id="KW-1185">Reference proteome</keyword>
<dbReference type="AlphaFoldDB" id="A0AAV4V8Z2"/>
<comment type="caution">
    <text evidence="1">The sequence shown here is derived from an EMBL/GenBank/DDBJ whole genome shotgun (WGS) entry which is preliminary data.</text>
</comment>